<dbReference type="EMBL" id="AJXZ01000038">
    <property type="protein sequence ID" value="EIM73559.1"/>
    <property type="molecule type" value="Genomic_DNA"/>
</dbReference>
<dbReference type="PANTHER" id="PTHR30537:SF1">
    <property type="entry name" value="HTH-TYPE TRANSCRIPTIONAL REGULATOR PGRR"/>
    <property type="match status" value="1"/>
</dbReference>
<sequence length="306" mass="33847">MKPTEISDLMAFVAVAKRRSFRKAAVDLGITPSAISHRIRALEDRLGVRLLNRTTRSVAPTSAGQRLLKQLGPAFESLEGALDAVNDFRDQPAGTLRLNAPHLAVEVILAPIMRPFLQAYPDIHLEVSANDSLVDIVAEGYDAGIRFGERLQQDMIAVPLGRQQRDAIVASPEYFRKNPKPTMPEDLAGHACIGYRFPGGELYAWEFAKGEKEIEIDVQGPLTLDSQRTSLRAASEGLGIANVLESLARPLLDDGRVVRVLDDWCPSYPGLFLYYPSRRRMPSPLRAFVDFTRSLEGMQHLLMGGV</sequence>
<dbReference type="CDD" id="cd08474">
    <property type="entry name" value="PBP2_CrgA_like_5"/>
    <property type="match status" value="1"/>
</dbReference>
<dbReference type="AlphaFoldDB" id="I5BVF7"/>
<dbReference type="PROSITE" id="PS50931">
    <property type="entry name" value="HTH_LYSR"/>
    <property type="match status" value="1"/>
</dbReference>
<dbReference type="InterPro" id="IPR036388">
    <property type="entry name" value="WH-like_DNA-bd_sf"/>
</dbReference>
<dbReference type="SUPFAM" id="SSF46785">
    <property type="entry name" value="Winged helix' DNA-binding domain"/>
    <property type="match status" value="1"/>
</dbReference>
<name>I5BVF7_9HYPH</name>
<keyword evidence="4" id="KW-0804">Transcription</keyword>
<evidence type="ECO:0000313" key="7">
    <source>
        <dbReference type="Proteomes" id="UP000004622"/>
    </source>
</evidence>
<comment type="similarity">
    <text evidence="1">Belongs to the LysR transcriptional regulatory family.</text>
</comment>
<gene>
    <name evidence="6" type="ORF">A33O_15341</name>
</gene>
<dbReference type="OrthoDB" id="9813056at2"/>
<evidence type="ECO:0000313" key="6">
    <source>
        <dbReference type="EMBL" id="EIM73559.1"/>
    </source>
</evidence>
<accession>I5BVF7</accession>
<dbReference type="Gene3D" id="3.40.190.290">
    <property type="match status" value="1"/>
</dbReference>
<dbReference type="PATRIC" id="fig|1189611.3.peg.3101"/>
<dbReference type="Pfam" id="PF00126">
    <property type="entry name" value="HTH_1"/>
    <property type="match status" value="1"/>
</dbReference>
<feature type="domain" description="HTH lysR-type" evidence="5">
    <location>
        <begin position="4"/>
        <end position="61"/>
    </location>
</feature>
<dbReference type="SUPFAM" id="SSF53850">
    <property type="entry name" value="Periplasmic binding protein-like II"/>
    <property type="match status" value="1"/>
</dbReference>
<dbReference type="FunFam" id="1.10.10.10:FF:000001">
    <property type="entry name" value="LysR family transcriptional regulator"/>
    <property type="match status" value="1"/>
</dbReference>
<protein>
    <submittedName>
        <fullName evidence="6">LysR family transcriptional regulator</fullName>
    </submittedName>
</protein>
<dbReference type="GO" id="GO:0006351">
    <property type="term" value="P:DNA-templated transcription"/>
    <property type="evidence" value="ECO:0007669"/>
    <property type="project" value="TreeGrafter"/>
</dbReference>
<dbReference type="Gene3D" id="1.10.10.10">
    <property type="entry name" value="Winged helix-like DNA-binding domain superfamily/Winged helix DNA-binding domain"/>
    <property type="match status" value="1"/>
</dbReference>
<dbReference type="InterPro" id="IPR036390">
    <property type="entry name" value="WH_DNA-bd_sf"/>
</dbReference>
<dbReference type="RefSeq" id="WP_007009408.1">
    <property type="nucleotide sequence ID" value="NZ_AJXZ01000038.1"/>
</dbReference>
<dbReference type="GO" id="GO:0003700">
    <property type="term" value="F:DNA-binding transcription factor activity"/>
    <property type="evidence" value="ECO:0007669"/>
    <property type="project" value="InterPro"/>
</dbReference>
<dbReference type="InterPro" id="IPR000847">
    <property type="entry name" value="LysR_HTH_N"/>
</dbReference>
<dbReference type="Proteomes" id="UP000004622">
    <property type="component" value="Unassembled WGS sequence"/>
</dbReference>
<proteinExistence type="inferred from homology"/>
<dbReference type="PANTHER" id="PTHR30537">
    <property type="entry name" value="HTH-TYPE TRANSCRIPTIONAL REGULATOR"/>
    <property type="match status" value="1"/>
</dbReference>
<keyword evidence="2" id="KW-0805">Transcription regulation</keyword>
<reference evidence="6 7" key="1">
    <citation type="journal article" date="2012" name="J. Bacteriol.">
        <title>Genome Sequence of Nitratireductor aquibiodomus Strain RA22.</title>
        <authorList>
            <person name="Singh A."/>
            <person name="Jangir P.K."/>
            <person name="Kumari C."/>
            <person name="Sharma R."/>
        </authorList>
    </citation>
    <scope>NUCLEOTIDE SEQUENCE [LARGE SCALE GENOMIC DNA]</scope>
    <source>
        <strain evidence="6 7">RA22</strain>
    </source>
</reference>
<evidence type="ECO:0000256" key="3">
    <source>
        <dbReference type="ARBA" id="ARBA00023125"/>
    </source>
</evidence>
<evidence type="ECO:0000259" key="5">
    <source>
        <dbReference type="PROSITE" id="PS50931"/>
    </source>
</evidence>
<dbReference type="GO" id="GO:0043565">
    <property type="term" value="F:sequence-specific DNA binding"/>
    <property type="evidence" value="ECO:0007669"/>
    <property type="project" value="TreeGrafter"/>
</dbReference>
<comment type="caution">
    <text evidence="6">The sequence shown here is derived from an EMBL/GenBank/DDBJ whole genome shotgun (WGS) entry which is preliminary data.</text>
</comment>
<evidence type="ECO:0000256" key="2">
    <source>
        <dbReference type="ARBA" id="ARBA00023015"/>
    </source>
</evidence>
<evidence type="ECO:0000256" key="4">
    <source>
        <dbReference type="ARBA" id="ARBA00023163"/>
    </source>
</evidence>
<keyword evidence="3" id="KW-0238">DNA-binding</keyword>
<dbReference type="Pfam" id="PF03466">
    <property type="entry name" value="LysR_substrate"/>
    <property type="match status" value="1"/>
</dbReference>
<dbReference type="InterPro" id="IPR005119">
    <property type="entry name" value="LysR_subst-bd"/>
</dbReference>
<dbReference type="InterPro" id="IPR058163">
    <property type="entry name" value="LysR-type_TF_proteobact-type"/>
</dbReference>
<evidence type="ECO:0000256" key="1">
    <source>
        <dbReference type="ARBA" id="ARBA00009437"/>
    </source>
</evidence>
<organism evidence="6 7">
    <name type="scientific">Nitratireductor aquibiodomus RA22</name>
    <dbReference type="NCBI Taxonomy" id="1189611"/>
    <lineage>
        <taxon>Bacteria</taxon>
        <taxon>Pseudomonadati</taxon>
        <taxon>Pseudomonadota</taxon>
        <taxon>Alphaproteobacteria</taxon>
        <taxon>Hyphomicrobiales</taxon>
        <taxon>Phyllobacteriaceae</taxon>
        <taxon>Nitratireductor</taxon>
    </lineage>
</organism>